<dbReference type="EMBL" id="CAIX01000082">
    <property type="protein sequence ID" value="CCI44895.1"/>
    <property type="molecule type" value="Genomic_DNA"/>
</dbReference>
<dbReference type="GO" id="GO:0005634">
    <property type="term" value="C:nucleus"/>
    <property type="evidence" value="ECO:0007669"/>
    <property type="project" value="UniProtKB-SubCell"/>
</dbReference>
<keyword evidence="7" id="KW-0862">Zinc</keyword>
<comment type="similarity">
    <text evidence="3">Belongs to the CRBN family.</text>
</comment>
<protein>
    <recommendedName>
        <fullName evidence="4">Protein cereblon</fullName>
    </recommendedName>
</protein>
<proteinExistence type="inferred from homology"/>
<evidence type="ECO:0000256" key="3">
    <source>
        <dbReference type="ARBA" id="ARBA00005293"/>
    </source>
</evidence>
<dbReference type="OrthoDB" id="267517at2759"/>
<dbReference type="InterPro" id="IPR046336">
    <property type="entry name" value="Lon_prtase_N_sf"/>
</dbReference>
<evidence type="ECO:0000259" key="9">
    <source>
        <dbReference type="PROSITE" id="PS51788"/>
    </source>
</evidence>
<dbReference type="InterPro" id="IPR015947">
    <property type="entry name" value="PUA-like_sf"/>
</dbReference>
<comment type="caution">
    <text evidence="10">The sequence shown here is derived from an EMBL/GenBank/DDBJ whole genome shotgun (WGS) entry which is preliminary data.</text>
</comment>
<dbReference type="PROSITE" id="PS51788">
    <property type="entry name" value="CULT"/>
    <property type="match status" value="1"/>
</dbReference>
<dbReference type="Gene3D" id="2.30.130.40">
    <property type="entry name" value="LON domain-like"/>
    <property type="match status" value="1"/>
</dbReference>
<dbReference type="GO" id="GO:0046872">
    <property type="term" value="F:metal ion binding"/>
    <property type="evidence" value="ECO:0007669"/>
    <property type="project" value="UniProtKB-KW"/>
</dbReference>
<evidence type="ECO:0000256" key="1">
    <source>
        <dbReference type="ARBA" id="ARBA00004123"/>
    </source>
</evidence>
<dbReference type="Gene3D" id="1.20.58.1480">
    <property type="match status" value="1"/>
</dbReference>
<gene>
    <name evidence="10" type="ORF">BN9_057190</name>
</gene>
<dbReference type="FunFam" id="2.170.150.20:FF:000007">
    <property type="entry name" value="Protein cereblon"/>
    <property type="match status" value="1"/>
</dbReference>
<accession>A0A024GEI4</accession>
<dbReference type="Proteomes" id="UP000053237">
    <property type="component" value="Unassembled WGS sequence"/>
</dbReference>
<evidence type="ECO:0000256" key="5">
    <source>
        <dbReference type="ARBA" id="ARBA00022723"/>
    </source>
</evidence>
<dbReference type="InParanoid" id="A0A024GEI4"/>
<evidence type="ECO:0000313" key="11">
    <source>
        <dbReference type="Proteomes" id="UP000053237"/>
    </source>
</evidence>
<evidence type="ECO:0000256" key="7">
    <source>
        <dbReference type="ARBA" id="ARBA00022833"/>
    </source>
</evidence>
<keyword evidence="8" id="KW-0539">Nucleus</keyword>
<evidence type="ECO:0000256" key="4">
    <source>
        <dbReference type="ARBA" id="ARBA00014394"/>
    </source>
</evidence>
<reference evidence="10 11" key="1">
    <citation type="submission" date="2012-05" db="EMBL/GenBank/DDBJ databases">
        <title>Recombination and specialization in a pathogen metapopulation.</title>
        <authorList>
            <person name="Gardiner A."/>
            <person name="Kemen E."/>
            <person name="Schultz-Larsen T."/>
            <person name="MacLean D."/>
            <person name="Van Oosterhout C."/>
            <person name="Jones J.D.G."/>
        </authorList>
    </citation>
    <scope>NUCLEOTIDE SEQUENCE [LARGE SCALE GENOMIC DNA]</scope>
    <source>
        <strain evidence="10 11">Ac Nc2</strain>
    </source>
</reference>
<evidence type="ECO:0000256" key="8">
    <source>
        <dbReference type="ARBA" id="ARBA00023242"/>
    </source>
</evidence>
<organism evidence="10 11">
    <name type="scientific">Albugo candida</name>
    <dbReference type="NCBI Taxonomy" id="65357"/>
    <lineage>
        <taxon>Eukaryota</taxon>
        <taxon>Sar</taxon>
        <taxon>Stramenopiles</taxon>
        <taxon>Oomycota</taxon>
        <taxon>Peronosporomycetes</taxon>
        <taxon>Albuginales</taxon>
        <taxon>Albuginaceae</taxon>
        <taxon>Albugo</taxon>
    </lineage>
</organism>
<name>A0A024GEI4_9STRA</name>
<dbReference type="Pfam" id="PF02190">
    <property type="entry name" value="LON_substr_bdg"/>
    <property type="match status" value="1"/>
</dbReference>
<dbReference type="Gene3D" id="2.170.150.20">
    <property type="entry name" value="Peptide methionine sulfoxide reductase"/>
    <property type="match status" value="1"/>
</dbReference>
<dbReference type="SUPFAM" id="SSF88697">
    <property type="entry name" value="PUA domain-like"/>
    <property type="match status" value="1"/>
</dbReference>
<dbReference type="CDD" id="cd15777">
    <property type="entry name" value="CRBN_C_like"/>
    <property type="match status" value="1"/>
</dbReference>
<dbReference type="UniPathway" id="UPA00143"/>
<dbReference type="AlphaFoldDB" id="A0A024GEI4"/>
<keyword evidence="11" id="KW-1185">Reference proteome</keyword>
<dbReference type="InterPro" id="IPR003111">
    <property type="entry name" value="Lon_prtase_N"/>
</dbReference>
<dbReference type="STRING" id="65357.A0A024GEI4"/>
<evidence type="ECO:0000313" key="10">
    <source>
        <dbReference type="EMBL" id="CCI44895.1"/>
    </source>
</evidence>
<evidence type="ECO:0000256" key="2">
    <source>
        <dbReference type="ARBA" id="ARBA00004906"/>
    </source>
</evidence>
<dbReference type="InterPro" id="IPR004910">
    <property type="entry name" value="Yippee/Mis18/Cereblon"/>
</dbReference>
<dbReference type="InterPro" id="IPR034750">
    <property type="entry name" value="CULT"/>
</dbReference>
<feature type="domain" description="CULT" evidence="9">
    <location>
        <begin position="249"/>
        <end position="360"/>
    </location>
</feature>
<keyword evidence="6" id="KW-0833">Ubl conjugation pathway</keyword>
<keyword evidence="5" id="KW-0479">Metal-binding</keyword>
<comment type="pathway">
    <text evidence="2">Protein modification; protein ubiquitination.</text>
</comment>
<dbReference type="GO" id="GO:0016567">
    <property type="term" value="P:protein ubiquitination"/>
    <property type="evidence" value="ECO:0007669"/>
    <property type="project" value="UniProtKB-UniPathway"/>
</dbReference>
<sequence length="362" mass="41679">MAQPHAYLGQLECVQDTLTSCFRNAEILIMPLIHLQDIILFPGDQLPMRMLTDSNFQSVRDHMSRRGVLLAVCMADQEEESYGTTVRIDKFLVQEQCISVTGLAVQRFRLVEARIGRAGAVLGKVEILADEGSMLMPIDRGYRLSVTYWDAWIYDLYDASKLARRIETQLNSFQHWNWFSKIARETSPLVQLQDSRSVSREEEWTILMKFAYWIASNLPADLQQRLQLLKMRNLVHRLRFELHLLVNYRAVIYCASCGSIVANSEDIFSFASSETVTGTFVNPNGFVHQVMTLQRICQESTSIDNLRCTRDSWFPGYAWSIIHCRSCFNHLGWQFDIIDSTVDQLAQFFAYRRGALTSKLST</sequence>
<dbReference type="SMART" id="SM00464">
    <property type="entry name" value="LON"/>
    <property type="match status" value="1"/>
</dbReference>
<dbReference type="Pfam" id="PF03226">
    <property type="entry name" value="Yippee-Mis18"/>
    <property type="match status" value="1"/>
</dbReference>
<evidence type="ECO:0000256" key="6">
    <source>
        <dbReference type="ARBA" id="ARBA00022786"/>
    </source>
</evidence>
<comment type="subcellular location">
    <subcellularLocation>
        <location evidence="1">Nucleus</location>
    </subcellularLocation>
</comment>